<evidence type="ECO:0000313" key="1">
    <source>
        <dbReference type="EMBL" id="VVV01465.1"/>
    </source>
</evidence>
<name>A0AC61YB44_9FLAO</name>
<dbReference type="EMBL" id="CABVMM010000010">
    <property type="protein sequence ID" value="VVV01465.1"/>
    <property type="molecule type" value="Genomic_DNA"/>
</dbReference>
<dbReference type="Proteomes" id="UP000356253">
    <property type="component" value="Unassembled WGS sequence"/>
</dbReference>
<accession>A0AC61YB44</accession>
<proteinExistence type="predicted"/>
<protein>
    <submittedName>
        <fullName evidence="1">Uncharacterized protein</fullName>
    </submittedName>
</protein>
<keyword evidence="2" id="KW-1185">Reference proteome</keyword>
<evidence type="ECO:0000313" key="2">
    <source>
        <dbReference type="Proteomes" id="UP000356253"/>
    </source>
</evidence>
<organism evidence="1 2">
    <name type="scientific">Mesonia oceanica</name>
    <dbReference type="NCBI Taxonomy" id="2687242"/>
    <lineage>
        <taxon>Bacteria</taxon>
        <taxon>Pseudomonadati</taxon>
        <taxon>Bacteroidota</taxon>
        <taxon>Flavobacteriia</taxon>
        <taxon>Flavobacteriales</taxon>
        <taxon>Flavobacteriaceae</taxon>
        <taxon>Mesonia</taxon>
    </lineage>
</organism>
<sequence>MNYKTNILAIILVIIGIRVQAQDENILIDMDAPPLLTV</sequence>
<comment type="caution">
    <text evidence="1">The sequence shown here is derived from an EMBL/GenBank/DDBJ whole genome shotgun (WGS) entry which is preliminary data.</text>
</comment>
<gene>
    <name evidence="1" type="ORF">FVB9532_02757</name>
</gene>
<reference evidence="1" key="1">
    <citation type="submission" date="2019-09" db="EMBL/GenBank/DDBJ databases">
        <authorList>
            <person name="Rodrigo-Torres L."/>
            <person name="Arahal R. D."/>
            <person name="Lucena T."/>
        </authorList>
    </citation>
    <scope>NUCLEOTIDE SEQUENCE</scope>
    <source>
        <strain evidence="1">ISS653</strain>
    </source>
</reference>